<keyword evidence="2 5" id="KW-0547">Nucleotide-binding</keyword>
<comment type="similarity">
    <text evidence="5">Belongs to the ubiquitin-activating E1 family.</text>
</comment>
<dbReference type="InterPro" id="IPR042063">
    <property type="entry name" value="Ubi_acti_E1_SCCH"/>
</dbReference>
<feature type="binding site" evidence="7">
    <location>
        <begin position="67"/>
        <end position="70"/>
    </location>
    <ligand>
        <name>ATP</name>
        <dbReference type="ChEBI" id="CHEBI:30616"/>
    </ligand>
</feature>
<feature type="compositionally biased region" description="Polar residues" evidence="10">
    <location>
        <begin position="645"/>
        <end position="660"/>
    </location>
</feature>
<dbReference type="InterPro" id="IPR035985">
    <property type="entry name" value="Ubiquitin-activating_enz"/>
</dbReference>
<feature type="binding site" evidence="8">
    <location>
        <position position="468"/>
    </location>
    <ligand>
        <name>Zn(2+)</name>
        <dbReference type="ChEBI" id="CHEBI:29105"/>
    </ligand>
</feature>
<feature type="region of interest" description="Disordered" evidence="10">
    <location>
        <begin position="571"/>
        <end position="681"/>
    </location>
</feature>
<feature type="binding site" evidence="8">
    <location>
        <position position="186"/>
    </location>
    <ligand>
        <name>Zn(2+)</name>
        <dbReference type="ChEBI" id="CHEBI:29105"/>
    </ligand>
</feature>
<feature type="compositionally biased region" description="Acidic residues" evidence="10">
    <location>
        <begin position="669"/>
        <end position="681"/>
    </location>
</feature>
<dbReference type="InterPro" id="IPR033127">
    <property type="entry name" value="UBQ-activ_enz_E1_Cys_AS"/>
</dbReference>
<sequence>MSSVTNRHGWLSGIEATLGSDLMQHIQTSRILLVGAGGIGCELLKNLALSGFRDVEVIDLDTIDVSNLNRQFLFRSRHVGMPKCTVACEAALSMICDDKKDDDDDDDKALRAAKYVPHHGNVCDNSKFNVPYVKQFNLVLNALDNVEARRRVNRLCLAASVPLIEAGTTGYFGQVTVIDKSSGVECYECQPKPTQKVYPICTIRSTPSMPVHTIVWAKELYKLLFGPKVEESMLFEDNTVQSEEPSTYMDAVLKLRDMIFQTSSIVDNDVILTTVQEVITTMFATEIQKQLDTGRYKTAKKTPAPLDTSCIVAGIKSALEPPTKRPSYKATDMWSIEDNVAEFASSLVDGAAASNEAILPEFDKDDALAMRLVTAAANLRSHVFGIDPLQSYYSAKGIAGNIIPAIATTNAIVAGLQVMQVFSILRAQSENKADQLKDVCKFSYCRRETTRKGYYLVPTVLPDPNPSCFVCRNATIPLALNVHKWTLQSLLSRIIKKDLGFQEPTLLLNGDIIWEEGDDADSESYTINLSKFLSNLPCGGISDGTILHVEDFTQNLEVEVCITHKEVWETSDEEESRLVGEEEDEKFILGGEKPTISKQEPTAPPKPDETANEKSPVVNDEDDDVVEVTDAPTEKTNTVEKRLASETTNGDGGNSNSPPTKKQRVELDASVEEGNEVIELD</sequence>
<evidence type="ECO:0000259" key="12">
    <source>
        <dbReference type="Pfam" id="PF14732"/>
    </source>
</evidence>
<evidence type="ECO:0000256" key="7">
    <source>
        <dbReference type="PIRSR" id="PIRSR039133-2"/>
    </source>
</evidence>
<evidence type="ECO:0000256" key="10">
    <source>
        <dbReference type="SAM" id="MobiDB-lite"/>
    </source>
</evidence>
<dbReference type="PIRSF" id="PIRSF039133">
    <property type="entry name" value="SUMO_E1B"/>
    <property type="match status" value="1"/>
</dbReference>
<dbReference type="Pfam" id="PF14732">
    <property type="entry name" value="UAE_UbL"/>
    <property type="match status" value="1"/>
</dbReference>
<evidence type="ECO:0000256" key="3">
    <source>
        <dbReference type="ARBA" id="ARBA00022786"/>
    </source>
</evidence>
<evidence type="ECO:0000256" key="1">
    <source>
        <dbReference type="ARBA" id="ARBA00022598"/>
    </source>
</evidence>
<organism evidence="13">
    <name type="scientific">Attheya septentrionalis</name>
    <dbReference type="NCBI Taxonomy" id="420275"/>
    <lineage>
        <taxon>Eukaryota</taxon>
        <taxon>Sar</taxon>
        <taxon>Stramenopiles</taxon>
        <taxon>Ochrophyta</taxon>
        <taxon>Bacillariophyta</taxon>
        <taxon>Coscinodiscophyceae</taxon>
        <taxon>Chaetocerotophycidae</taxon>
        <taxon>Chaetocerotales</taxon>
        <taxon>Attheyaceae</taxon>
        <taxon>Attheya</taxon>
    </lineage>
</organism>
<dbReference type="PANTHER" id="PTHR10953">
    <property type="entry name" value="UBIQUITIN-ACTIVATING ENZYME E1"/>
    <property type="match status" value="1"/>
</dbReference>
<comment type="pathway">
    <text evidence="5">Protein modification; protein sumoylation.</text>
</comment>
<comment type="subunit">
    <text evidence="5">Heterodimer.</text>
</comment>
<keyword evidence="1" id="KW-0436">Ligase</keyword>
<evidence type="ECO:0000256" key="8">
    <source>
        <dbReference type="PIRSR" id="PIRSR039133-3"/>
    </source>
</evidence>
<evidence type="ECO:0000256" key="9">
    <source>
        <dbReference type="PROSITE-ProRule" id="PRU10132"/>
    </source>
</evidence>
<dbReference type="SUPFAM" id="SSF69572">
    <property type="entry name" value="Activating enzymes of the ubiquitin-like proteins"/>
    <property type="match status" value="1"/>
</dbReference>
<dbReference type="InterPro" id="IPR028077">
    <property type="entry name" value="UAE_UbL_dom"/>
</dbReference>
<dbReference type="GO" id="GO:0019948">
    <property type="term" value="F:SUMO activating enzyme activity"/>
    <property type="evidence" value="ECO:0007669"/>
    <property type="project" value="UniProtKB-UniRule"/>
</dbReference>
<evidence type="ECO:0000256" key="4">
    <source>
        <dbReference type="ARBA" id="ARBA00022840"/>
    </source>
</evidence>
<dbReference type="InterPro" id="IPR000594">
    <property type="entry name" value="ThiF_NAD_FAD-bd"/>
</dbReference>
<keyword evidence="5 8" id="KW-0479">Metal-binding</keyword>
<name>A0A7S2U773_9STRA</name>
<dbReference type="Pfam" id="PF00899">
    <property type="entry name" value="ThiF"/>
    <property type="match status" value="1"/>
</dbReference>
<dbReference type="GO" id="GO:0005524">
    <property type="term" value="F:ATP binding"/>
    <property type="evidence" value="ECO:0007669"/>
    <property type="project" value="UniProtKB-UniRule"/>
</dbReference>
<dbReference type="EMBL" id="HBHQ01001493">
    <property type="protein sequence ID" value="CAD9809120.1"/>
    <property type="molecule type" value="Transcribed_RNA"/>
</dbReference>
<dbReference type="PROSITE" id="PS00865">
    <property type="entry name" value="UBIQUITIN_ACTIVAT_2"/>
    <property type="match status" value="1"/>
</dbReference>
<gene>
    <name evidence="13" type="ORF">ASEP1449_LOCUS942</name>
</gene>
<feature type="domain" description="THIF-type NAD/FAD binding fold" evidence="11">
    <location>
        <begin position="17"/>
        <end position="433"/>
    </location>
</feature>
<evidence type="ECO:0000256" key="5">
    <source>
        <dbReference type="PIRNR" id="PIRNR039133"/>
    </source>
</evidence>
<dbReference type="InterPro" id="IPR030661">
    <property type="entry name" value="Uba2"/>
</dbReference>
<feature type="active site" description="Glycyl thioester intermediate" evidence="6 9">
    <location>
        <position position="201"/>
    </location>
</feature>
<protein>
    <recommendedName>
        <fullName evidence="5">SUMO-activating enzyme subunit</fullName>
    </recommendedName>
</protein>
<feature type="domain" description="Ubiquitin/SUMO-activating enzyme ubiquitin-like" evidence="12">
    <location>
        <begin position="478"/>
        <end position="569"/>
    </location>
</feature>
<evidence type="ECO:0000256" key="6">
    <source>
        <dbReference type="PIRSR" id="PIRSR039133-1"/>
    </source>
</evidence>
<evidence type="ECO:0000259" key="11">
    <source>
        <dbReference type="Pfam" id="PF00899"/>
    </source>
</evidence>
<feature type="compositionally biased region" description="Acidic residues" evidence="10">
    <location>
        <begin position="571"/>
        <end position="585"/>
    </location>
</feature>
<dbReference type="GO" id="GO:0016567">
    <property type="term" value="P:protein ubiquitination"/>
    <property type="evidence" value="ECO:0007669"/>
    <property type="project" value="UniProtKB-UniPathway"/>
</dbReference>
<proteinExistence type="inferred from homology"/>
<dbReference type="GO" id="GO:0046872">
    <property type="term" value="F:metal ion binding"/>
    <property type="evidence" value="ECO:0007669"/>
    <property type="project" value="UniProtKB-KW"/>
</dbReference>
<keyword evidence="3 5" id="KW-0833">Ubl conjugation pathway</keyword>
<dbReference type="GO" id="GO:0016925">
    <property type="term" value="P:protein sumoylation"/>
    <property type="evidence" value="ECO:0007669"/>
    <property type="project" value="UniProtKB-UniRule"/>
</dbReference>
<dbReference type="GO" id="GO:0005737">
    <property type="term" value="C:cytoplasm"/>
    <property type="evidence" value="ECO:0007669"/>
    <property type="project" value="TreeGrafter"/>
</dbReference>
<dbReference type="InterPro" id="IPR045886">
    <property type="entry name" value="ThiF/MoeB/HesA"/>
</dbReference>
<feature type="binding site" evidence="8">
    <location>
        <position position="189"/>
    </location>
    <ligand>
        <name>Zn(2+)</name>
        <dbReference type="ChEBI" id="CHEBI:29105"/>
    </ligand>
</feature>
<dbReference type="PANTHER" id="PTHR10953:SF5">
    <property type="entry name" value="SUMO-ACTIVATING ENZYME SUBUNIT 2"/>
    <property type="match status" value="1"/>
</dbReference>
<dbReference type="GO" id="GO:0031510">
    <property type="term" value="C:SUMO activating enzyme complex"/>
    <property type="evidence" value="ECO:0007669"/>
    <property type="project" value="UniProtKB-UniRule"/>
</dbReference>
<dbReference type="AlphaFoldDB" id="A0A7S2U773"/>
<feature type="binding site" evidence="7">
    <location>
        <begin position="144"/>
        <end position="149"/>
    </location>
    <ligand>
        <name>ATP</name>
        <dbReference type="ChEBI" id="CHEBI:30616"/>
    </ligand>
</feature>
<evidence type="ECO:0000313" key="13">
    <source>
        <dbReference type="EMBL" id="CAD9809120.1"/>
    </source>
</evidence>
<dbReference type="FunFam" id="3.50.50.80:FF:000002">
    <property type="entry name" value="SUMO-activating enzyme subunit 2"/>
    <property type="match status" value="1"/>
</dbReference>
<evidence type="ECO:0000256" key="2">
    <source>
        <dbReference type="ARBA" id="ARBA00022741"/>
    </source>
</evidence>
<dbReference type="UniPathway" id="UPA00143"/>
<dbReference type="Gene3D" id="1.10.10.2660">
    <property type="entry name" value="Ubiquitin-activating enzyme E1, SCCH domain"/>
    <property type="match status" value="1"/>
</dbReference>
<feature type="binding site" evidence="8">
    <location>
        <position position="471"/>
    </location>
    <ligand>
        <name>Zn(2+)</name>
        <dbReference type="ChEBI" id="CHEBI:29105"/>
    </ligand>
</feature>
<feature type="binding site" evidence="7">
    <location>
        <begin position="35"/>
        <end position="40"/>
    </location>
    <ligand>
        <name>ATP</name>
        <dbReference type="ChEBI" id="CHEBI:30616"/>
    </ligand>
</feature>
<dbReference type="UniPathway" id="UPA00886"/>
<accession>A0A7S2U773</accession>
<reference evidence="13" key="1">
    <citation type="submission" date="2021-01" db="EMBL/GenBank/DDBJ databases">
        <authorList>
            <person name="Corre E."/>
            <person name="Pelletier E."/>
            <person name="Niang G."/>
            <person name="Scheremetjew M."/>
            <person name="Finn R."/>
            <person name="Kale V."/>
            <person name="Holt S."/>
            <person name="Cochrane G."/>
            <person name="Meng A."/>
            <person name="Brown T."/>
            <person name="Cohen L."/>
        </authorList>
    </citation>
    <scope>NUCLEOTIDE SEQUENCE</scope>
    <source>
        <strain evidence="13">CCMP2084</strain>
    </source>
</reference>
<dbReference type="Gene3D" id="3.40.50.720">
    <property type="entry name" value="NAD(P)-binding Rossmann-like Domain"/>
    <property type="match status" value="2"/>
</dbReference>
<feature type="binding site" evidence="7">
    <location>
        <position position="59"/>
    </location>
    <ligand>
        <name>ATP</name>
        <dbReference type="ChEBI" id="CHEBI:30616"/>
    </ligand>
</feature>
<keyword evidence="4 5" id="KW-0067">ATP-binding</keyword>
<keyword evidence="5 8" id="KW-0862">Zinc</keyword>
<feature type="binding site" evidence="7">
    <location>
        <position position="83"/>
    </location>
    <ligand>
        <name>ATP</name>
        <dbReference type="ChEBI" id="CHEBI:30616"/>
    </ligand>
</feature>
<dbReference type="Gene3D" id="3.10.290.20">
    <property type="entry name" value="Ubiquitin-like 2 activating enzyme e1b. Chain: B, domain 3"/>
    <property type="match status" value="1"/>
</dbReference>